<name>A0ABS3WHI3_9BACL</name>
<keyword evidence="2" id="KW-0812">Transmembrane</keyword>
<accession>A0ABS3WHI3</accession>
<feature type="compositionally biased region" description="Polar residues" evidence="1">
    <location>
        <begin position="460"/>
        <end position="471"/>
    </location>
</feature>
<evidence type="ECO:0000313" key="4">
    <source>
        <dbReference type="EMBL" id="MBO7747757.1"/>
    </source>
</evidence>
<sequence>MLLDDLRVDYAMKRGHEMIVDLKSGVERADLDAVEIQMLQGQRIPKLLPVEWIDIDGGITFRYPLNGRRMLSHRLQTRQLTMFQFYALLLAVVEALDDSRHYMLRAECFLLHEQYIFIGENWDDAVLAYVPLRGKRMVHSAGEAVLAMAIRWIGAVAEPDGLGLQQVFQHLRGEYVSWTLLRQTLLSLLGSSYRAGLTEEAADVRGYPAPEQYAAPPAVAQEPADERKAFENPAMFMDKHEHSPLEAVWNNAIGRERMNAPAEEELPLTEMPVEAAKESSRMGWLAGAGWILAAAVIWRFLYLASPSRTNLLLCAGLTLLTGTLAIVLLKRAGRSADTADEVNWRAGKEWSPEDAFVPNSGQIGSGSKHSPQSAKLRVPEPAPIKAREPRDRETPFGAAAASYTESSPMPVALSGGMPSAGAASGSGLSVAASSEIAHAPAMPSGYPLSSASPANGLRTGATSSSAAQSFAKSPRSDDVTVLLGRDAKEDSGTDKRIPWLERRDDGGVAEKIPLEQQQFVIGRSREGVQYIDRSSGISRAHVELHASGERWCVKDMGSRNGSTLNGSGMVPYKTYELADTDKLQLAGEQGPVYVFRAG</sequence>
<feature type="compositionally biased region" description="Basic and acidic residues" evidence="1">
    <location>
        <begin position="385"/>
        <end position="394"/>
    </location>
</feature>
<dbReference type="Pfam" id="PF19909">
    <property type="entry name" value="DUF6382"/>
    <property type="match status" value="1"/>
</dbReference>
<dbReference type="Proteomes" id="UP000670947">
    <property type="component" value="Unassembled WGS sequence"/>
</dbReference>
<dbReference type="InterPro" id="IPR045962">
    <property type="entry name" value="DUF6382"/>
</dbReference>
<dbReference type="CDD" id="cd00060">
    <property type="entry name" value="FHA"/>
    <property type="match status" value="1"/>
</dbReference>
<gene>
    <name evidence="4" type="ORF">I8J29_26560</name>
</gene>
<proteinExistence type="predicted"/>
<organism evidence="4 5">
    <name type="scientific">Paenibacillus artemisiicola</name>
    <dbReference type="NCBI Taxonomy" id="1172618"/>
    <lineage>
        <taxon>Bacteria</taxon>
        <taxon>Bacillati</taxon>
        <taxon>Bacillota</taxon>
        <taxon>Bacilli</taxon>
        <taxon>Bacillales</taxon>
        <taxon>Paenibacillaceae</taxon>
        <taxon>Paenibacillus</taxon>
    </lineage>
</organism>
<feature type="region of interest" description="Disordered" evidence="1">
    <location>
        <begin position="456"/>
        <end position="501"/>
    </location>
</feature>
<feature type="compositionally biased region" description="Polar residues" evidence="1">
    <location>
        <begin position="359"/>
        <end position="373"/>
    </location>
</feature>
<evidence type="ECO:0000313" key="5">
    <source>
        <dbReference type="Proteomes" id="UP000670947"/>
    </source>
</evidence>
<dbReference type="InterPro" id="IPR000253">
    <property type="entry name" value="FHA_dom"/>
</dbReference>
<keyword evidence="2" id="KW-0472">Membrane</keyword>
<dbReference type="EMBL" id="JAGGDJ010000039">
    <property type="protein sequence ID" value="MBO7747757.1"/>
    <property type="molecule type" value="Genomic_DNA"/>
</dbReference>
<dbReference type="Pfam" id="PF00498">
    <property type="entry name" value="FHA"/>
    <property type="match status" value="1"/>
</dbReference>
<feature type="domain" description="FHA" evidence="3">
    <location>
        <begin position="519"/>
        <end position="569"/>
    </location>
</feature>
<dbReference type="Gene3D" id="2.60.200.20">
    <property type="match status" value="1"/>
</dbReference>
<evidence type="ECO:0000259" key="3">
    <source>
        <dbReference type="PROSITE" id="PS50006"/>
    </source>
</evidence>
<protein>
    <submittedName>
        <fullName evidence="4">FHA domain-containing protein</fullName>
    </submittedName>
</protein>
<evidence type="ECO:0000256" key="1">
    <source>
        <dbReference type="SAM" id="MobiDB-lite"/>
    </source>
</evidence>
<dbReference type="RefSeq" id="WP_208850387.1">
    <property type="nucleotide sequence ID" value="NZ_JAGGDJ010000039.1"/>
</dbReference>
<feature type="region of interest" description="Disordered" evidence="1">
    <location>
        <begin position="350"/>
        <end position="396"/>
    </location>
</feature>
<keyword evidence="2" id="KW-1133">Transmembrane helix</keyword>
<comment type="caution">
    <text evidence="4">The sequence shown here is derived from an EMBL/GenBank/DDBJ whole genome shotgun (WGS) entry which is preliminary data.</text>
</comment>
<feature type="transmembrane region" description="Helical" evidence="2">
    <location>
        <begin position="284"/>
        <end position="304"/>
    </location>
</feature>
<reference evidence="4 5" key="1">
    <citation type="submission" date="2021-03" db="EMBL/GenBank/DDBJ databases">
        <title>Paenibacillus artemisicola MWE-103 whole genome sequence.</title>
        <authorList>
            <person name="Ham Y.J."/>
        </authorList>
    </citation>
    <scope>NUCLEOTIDE SEQUENCE [LARGE SCALE GENOMIC DNA]</scope>
    <source>
        <strain evidence="4 5">MWE-103</strain>
    </source>
</reference>
<feature type="transmembrane region" description="Helical" evidence="2">
    <location>
        <begin position="310"/>
        <end position="329"/>
    </location>
</feature>
<keyword evidence="5" id="KW-1185">Reference proteome</keyword>
<evidence type="ECO:0000256" key="2">
    <source>
        <dbReference type="SAM" id="Phobius"/>
    </source>
</evidence>
<dbReference type="SUPFAM" id="SSF49879">
    <property type="entry name" value="SMAD/FHA domain"/>
    <property type="match status" value="1"/>
</dbReference>
<feature type="compositionally biased region" description="Basic and acidic residues" evidence="1">
    <location>
        <begin position="485"/>
        <end position="501"/>
    </location>
</feature>
<dbReference type="PROSITE" id="PS50006">
    <property type="entry name" value="FHA_DOMAIN"/>
    <property type="match status" value="1"/>
</dbReference>
<dbReference type="InterPro" id="IPR008984">
    <property type="entry name" value="SMAD_FHA_dom_sf"/>
</dbReference>